<dbReference type="AlphaFoldDB" id="A0A024P464"/>
<reference evidence="3" key="1">
    <citation type="submission" date="2014-03" db="EMBL/GenBank/DDBJ databases">
        <authorList>
            <person name="Urmite Genomes U."/>
        </authorList>
    </citation>
    <scope>NUCLEOTIDE SEQUENCE [LARGE SCALE GENOMIC DNA]</scope>
    <source>
        <strain evidence="3">HD-03</strain>
    </source>
</reference>
<keyword evidence="3" id="KW-1185">Reference proteome</keyword>
<evidence type="ECO:0000313" key="2">
    <source>
        <dbReference type="EMBL" id="CDQ23193.1"/>
    </source>
</evidence>
<comment type="caution">
    <text evidence="2">The sequence shown here is derived from an EMBL/GenBank/DDBJ whole genome shotgun (WGS) entry which is preliminary data.</text>
</comment>
<evidence type="ECO:0000259" key="1">
    <source>
        <dbReference type="PROSITE" id="PS51186"/>
    </source>
</evidence>
<dbReference type="Gene3D" id="3.40.630.30">
    <property type="match status" value="1"/>
</dbReference>
<dbReference type="RefSeq" id="WP_035506823.1">
    <property type="nucleotide sequence ID" value="NZ_CCDH010000001.1"/>
</dbReference>
<dbReference type="InterPro" id="IPR013653">
    <property type="entry name" value="GCN5-like_dom"/>
</dbReference>
<accession>A0A024P464</accession>
<protein>
    <submittedName>
        <fullName evidence="2">Acetyltransferase</fullName>
    </submittedName>
</protein>
<dbReference type="GO" id="GO:0016747">
    <property type="term" value="F:acyltransferase activity, transferring groups other than amino-acyl groups"/>
    <property type="evidence" value="ECO:0007669"/>
    <property type="project" value="InterPro"/>
</dbReference>
<organism evidence="2 3">
    <name type="scientific">Halobacillus karajensis</name>
    <dbReference type="NCBI Taxonomy" id="195088"/>
    <lineage>
        <taxon>Bacteria</taxon>
        <taxon>Bacillati</taxon>
        <taxon>Bacillota</taxon>
        <taxon>Bacilli</taxon>
        <taxon>Bacillales</taxon>
        <taxon>Bacillaceae</taxon>
        <taxon>Halobacillus</taxon>
    </lineage>
</organism>
<dbReference type="SUPFAM" id="SSF55729">
    <property type="entry name" value="Acyl-CoA N-acyltransferases (Nat)"/>
    <property type="match status" value="1"/>
</dbReference>
<dbReference type="Proteomes" id="UP000028868">
    <property type="component" value="Unassembled WGS sequence"/>
</dbReference>
<dbReference type="EMBL" id="CCDI010000001">
    <property type="protein sequence ID" value="CDQ23193.1"/>
    <property type="molecule type" value="Genomic_DNA"/>
</dbReference>
<dbReference type="Pfam" id="PF08445">
    <property type="entry name" value="FR47"/>
    <property type="match status" value="1"/>
</dbReference>
<name>A0A024P464_9BACI</name>
<reference evidence="2 3" key="2">
    <citation type="submission" date="2014-05" db="EMBL/GenBank/DDBJ databases">
        <title>Draft genome sequence of Halobacillus karajensis HK-03.</title>
        <authorList>
            <person name="Khelaifia S."/>
            <person name="Croce O."/>
            <person name="Lagier J.C."/>
            <person name="Raoult D."/>
        </authorList>
    </citation>
    <scope>NUCLEOTIDE SEQUENCE [LARGE SCALE GENOMIC DNA]</scope>
    <source>
        <strain evidence="2 3">HD-03</strain>
    </source>
</reference>
<sequence length="282" mass="32532">MTIIYESDPIKFHEQVEPLLLNREAENNLPLGILQRLKEPKGKEFCHMISFQDNGKTTFMSIRTPPHLWIIPSLDDVQPTQVQAFARFLFEENHQVPGVLGERKAVKSFLKEWGMLTGQQSERQMEQGIFRLTRLTPIQKHQQGQLIEADLSYRLLIEGWLRDYAMETGEAHLSDRAEELAEDLIGDRRLHLWVIDDVPVSMASRARTTKNGVTINAVFTPDRYKKRGYATQAVWHLTEKLLSKGYSFCSLYTDLSNPAANSIYEKIGYEKIGESVVYRFTK</sequence>
<evidence type="ECO:0000313" key="3">
    <source>
        <dbReference type="Proteomes" id="UP000028868"/>
    </source>
</evidence>
<dbReference type="InterPro" id="IPR016181">
    <property type="entry name" value="Acyl_CoA_acyltransferase"/>
</dbReference>
<dbReference type="InterPro" id="IPR000182">
    <property type="entry name" value="GNAT_dom"/>
</dbReference>
<gene>
    <name evidence="2" type="ORF">BN983_01415</name>
</gene>
<dbReference type="PROSITE" id="PS51186">
    <property type="entry name" value="GNAT"/>
    <property type="match status" value="1"/>
</dbReference>
<proteinExistence type="predicted"/>
<feature type="domain" description="N-acetyltransferase" evidence="1">
    <location>
        <begin position="151"/>
        <end position="282"/>
    </location>
</feature>